<dbReference type="SMART" id="SM00450">
    <property type="entry name" value="RHOD"/>
    <property type="match status" value="1"/>
</dbReference>
<feature type="chain" id="PRO_5035212639" evidence="1">
    <location>
        <begin position="19"/>
        <end position="132"/>
    </location>
</feature>
<reference evidence="3" key="1">
    <citation type="submission" date="2021-03" db="EMBL/GenBank/DDBJ databases">
        <authorList>
            <person name="Wang G."/>
        </authorList>
    </citation>
    <scope>NUCLEOTIDE SEQUENCE</scope>
    <source>
        <strain evidence="3">KCTC 12899</strain>
    </source>
</reference>
<dbReference type="EMBL" id="JAFREP010000014">
    <property type="protein sequence ID" value="MBO1319931.1"/>
    <property type="molecule type" value="Genomic_DNA"/>
</dbReference>
<dbReference type="RefSeq" id="WP_207859882.1">
    <property type="nucleotide sequence ID" value="NZ_JAFREP010000014.1"/>
</dbReference>
<evidence type="ECO:0000256" key="1">
    <source>
        <dbReference type="SAM" id="SignalP"/>
    </source>
</evidence>
<proteinExistence type="predicted"/>
<dbReference type="Gene3D" id="3.40.250.10">
    <property type="entry name" value="Rhodanese-like domain"/>
    <property type="match status" value="1"/>
</dbReference>
<evidence type="ECO:0000313" key="4">
    <source>
        <dbReference type="Proteomes" id="UP000664417"/>
    </source>
</evidence>
<dbReference type="PANTHER" id="PTHR43031:SF1">
    <property type="entry name" value="PYRIDINE NUCLEOTIDE-DISULPHIDE OXIDOREDUCTASE"/>
    <property type="match status" value="1"/>
</dbReference>
<organism evidence="3 4">
    <name type="scientific">Acanthopleuribacter pedis</name>
    <dbReference type="NCBI Taxonomy" id="442870"/>
    <lineage>
        <taxon>Bacteria</taxon>
        <taxon>Pseudomonadati</taxon>
        <taxon>Acidobacteriota</taxon>
        <taxon>Holophagae</taxon>
        <taxon>Acanthopleuribacterales</taxon>
        <taxon>Acanthopleuribacteraceae</taxon>
        <taxon>Acanthopleuribacter</taxon>
    </lineage>
</organism>
<dbReference type="InterPro" id="IPR050229">
    <property type="entry name" value="GlpE_sulfurtransferase"/>
</dbReference>
<keyword evidence="1" id="KW-0732">Signal</keyword>
<dbReference type="Pfam" id="PF00581">
    <property type="entry name" value="Rhodanese"/>
    <property type="match status" value="1"/>
</dbReference>
<evidence type="ECO:0000313" key="3">
    <source>
        <dbReference type="EMBL" id="MBO1319931.1"/>
    </source>
</evidence>
<dbReference type="CDD" id="cd00158">
    <property type="entry name" value="RHOD"/>
    <property type="match status" value="1"/>
</dbReference>
<sequence>MKRCFMLFAVLASFSIFAQEPTKFFMVVKARAFAKALETHTQAGDGVLLDVRKPNEFQEGHIEGAQNIDFYSETFKDDLDELDRNKTYLVYCRSGGRSGRTSDLMKKMGFQRVYDLRGGIIAWKAGKQKVIQ</sequence>
<dbReference type="Proteomes" id="UP000664417">
    <property type="component" value="Unassembled WGS sequence"/>
</dbReference>
<dbReference type="PANTHER" id="PTHR43031">
    <property type="entry name" value="FAD-DEPENDENT OXIDOREDUCTASE"/>
    <property type="match status" value="1"/>
</dbReference>
<dbReference type="SUPFAM" id="SSF52821">
    <property type="entry name" value="Rhodanese/Cell cycle control phosphatase"/>
    <property type="match status" value="1"/>
</dbReference>
<evidence type="ECO:0000259" key="2">
    <source>
        <dbReference type="PROSITE" id="PS50206"/>
    </source>
</evidence>
<dbReference type="AlphaFoldDB" id="A0A8J7QGI3"/>
<name>A0A8J7QGI3_9BACT</name>
<dbReference type="PROSITE" id="PS50206">
    <property type="entry name" value="RHODANESE_3"/>
    <property type="match status" value="1"/>
</dbReference>
<dbReference type="InterPro" id="IPR036873">
    <property type="entry name" value="Rhodanese-like_dom_sf"/>
</dbReference>
<feature type="signal peptide" evidence="1">
    <location>
        <begin position="1"/>
        <end position="18"/>
    </location>
</feature>
<feature type="domain" description="Rhodanese" evidence="2">
    <location>
        <begin position="42"/>
        <end position="132"/>
    </location>
</feature>
<comment type="caution">
    <text evidence="3">The sequence shown here is derived from an EMBL/GenBank/DDBJ whole genome shotgun (WGS) entry which is preliminary data.</text>
</comment>
<accession>A0A8J7QGI3</accession>
<gene>
    <name evidence="3" type="ORF">J3U88_15750</name>
</gene>
<protein>
    <submittedName>
        <fullName evidence="3">Rhodanese-like domain-containing protein</fullName>
    </submittedName>
</protein>
<keyword evidence="4" id="KW-1185">Reference proteome</keyword>
<dbReference type="InterPro" id="IPR001763">
    <property type="entry name" value="Rhodanese-like_dom"/>
</dbReference>